<reference evidence="6" key="1">
    <citation type="submission" date="2021-02" db="EMBL/GenBank/DDBJ databases">
        <title>Genome sequence of Rhodospirillales sp. strain TMPK1 isolated from soil.</title>
        <authorList>
            <person name="Nakai R."/>
            <person name="Kusada H."/>
            <person name="Tamaki H."/>
        </authorList>
    </citation>
    <scope>NUCLEOTIDE SEQUENCE</scope>
    <source>
        <strain evidence="6">TMPK1</strain>
    </source>
</reference>
<name>A0A8S8X8R3_9PROT</name>
<dbReference type="Pfam" id="PF18348">
    <property type="entry name" value="SH3_16"/>
    <property type="match status" value="1"/>
</dbReference>
<evidence type="ECO:0000256" key="4">
    <source>
        <dbReference type="ARBA" id="ARBA00022807"/>
    </source>
</evidence>
<dbReference type="Gene3D" id="3.90.1720.10">
    <property type="entry name" value="endopeptidase domain like (from Nostoc punctiforme)"/>
    <property type="match status" value="1"/>
</dbReference>
<dbReference type="InterPro" id="IPR038765">
    <property type="entry name" value="Papain-like_cys_pep_sf"/>
</dbReference>
<dbReference type="Pfam" id="PF00877">
    <property type="entry name" value="NLPC_P60"/>
    <property type="match status" value="1"/>
</dbReference>
<evidence type="ECO:0000256" key="1">
    <source>
        <dbReference type="ARBA" id="ARBA00007074"/>
    </source>
</evidence>
<keyword evidence="7" id="KW-1185">Reference proteome</keyword>
<comment type="similarity">
    <text evidence="1">Belongs to the peptidase C40 family.</text>
</comment>
<dbReference type="InterPro" id="IPR041382">
    <property type="entry name" value="SH3_16"/>
</dbReference>
<dbReference type="PANTHER" id="PTHR47359">
    <property type="entry name" value="PEPTIDOGLYCAN DL-ENDOPEPTIDASE CWLO"/>
    <property type="match status" value="1"/>
</dbReference>
<proteinExistence type="inferred from homology"/>
<gene>
    <name evidence="6" type="ORF">TMPK1_25650</name>
</gene>
<keyword evidence="2" id="KW-0645">Protease</keyword>
<organism evidence="6 7">
    <name type="scientific">Roseiterribacter gracilis</name>
    <dbReference type="NCBI Taxonomy" id="2812848"/>
    <lineage>
        <taxon>Bacteria</taxon>
        <taxon>Pseudomonadati</taxon>
        <taxon>Pseudomonadota</taxon>
        <taxon>Alphaproteobacteria</taxon>
        <taxon>Rhodospirillales</taxon>
        <taxon>Roseiterribacteraceae</taxon>
        <taxon>Roseiterribacter</taxon>
    </lineage>
</organism>
<dbReference type="PANTHER" id="PTHR47359:SF3">
    <property type="entry name" value="NLP_P60 DOMAIN-CONTAINING PROTEIN-RELATED"/>
    <property type="match status" value="1"/>
</dbReference>
<dbReference type="InterPro" id="IPR000064">
    <property type="entry name" value="NLP_P60_dom"/>
</dbReference>
<evidence type="ECO:0000313" key="7">
    <source>
        <dbReference type="Proteomes" id="UP000681075"/>
    </source>
</evidence>
<dbReference type="GO" id="GO:0008234">
    <property type="term" value="F:cysteine-type peptidase activity"/>
    <property type="evidence" value="ECO:0007669"/>
    <property type="project" value="UniProtKB-KW"/>
</dbReference>
<keyword evidence="3" id="KW-0378">Hydrolase</keyword>
<sequence length="247" mass="26831">MSVPARIIAAAAPLKGRPDFAAELATELLFGERVTVGFARDDWAEVVNATDGYRGFVPAETLGEDADSVQPTHKIGDLRGFVYGEPNMKTTPLTALSFLSTVQVTGEKNGFFEIEHEGWIYHRHLVALDHVETDPVATALRFLGVPYLWGGRTSLGLDCSALVQLSLAAAGIAAPRDSGPQSQKLGQRVVGDVRLQRGDLCFWPGHVAMAVNETEIVHANAHWMSVVREPLADLVARVDRAPDVRRL</sequence>
<dbReference type="GO" id="GO:0006508">
    <property type="term" value="P:proteolysis"/>
    <property type="evidence" value="ECO:0007669"/>
    <property type="project" value="UniProtKB-KW"/>
</dbReference>
<dbReference type="InterPro" id="IPR051794">
    <property type="entry name" value="PG_Endopeptidase_C40"/>
</dbReference>
<comment type="caution">
    <text evidence="6">The sequence shown here is derived from an EMBL/GenBank/DDBJ whole genome shotgun (WGS) entry which is preliminary data.</text>
</comment>
<evidence type="ECO:0000313" key="6">
    <source>
        <dbReference type="EMBL" id="GIL40328.1"/>
    </source>
</evidence>
<evidence type="ECO:0000256" key="2">
    <source>
        <dbReference type="ARBA" id="ARBA00022670"/>
    </source>
</evidence>
<dbReference type="Proteomes" id="UP000681075">
    <property type="component" value="Unassembled WGS sequence"/>
</dbReference>
<protein>
    <submittedName>
        <fullName evidence="6">Peptidase P60</fullName>
    </submittedName>
</protein>
<evidence type="ECO:0000259" key="5">
    <source>
        <dbReference type="PROSITE" id="PS51935"/>
    </source>
</evidence>
<dbReference type="PROSITE" id="PS51935">
    <property type="entry name" value="NLPC_P60"/>
    <property type="match status" value="1"/>
</dbReference>
<evidence type="ECO:0000256" key="3">
    <source>
        <dbReference type="ARBA" id="ARBA00022801"/>
    </source>
</evidence>
<feature type="domain" description="NlpC/P60" evidence="5">
    <location>
        <begin position="129"/>
        <end position="247"/>
    </location>
</feature>
<dbReference type="EMBL" id="BOPV01000001">
    <property type="protein sequence ID" value="GIL40328.1"/>
    <property type="molecule type" value="Genomic_DNA"/>
</dbReference>
<dbReference type="SUPFAM" id="SSF54001">
    <property type="entry name" value="Cysteine proteinases"/>
    <property type="match status" value="1"/>
</dbReference>
<accession>A0A8S8X8R3</accession>
<dbReference type="RefSeq" id="WP_420243429.1">
    <property type="nucleotide sequence ID" value="NZ_BOPV01000001.1"/>
</dbReference>
<dbReference type="AlphaFoldDB" id="A0A8S8X8R3"/>
<keyword evidence="4" id="KW-0788">Thiol protease</keyword>